<accession>A0AAV7PEA2</accession>
<dbReference type="Proteomes" id="UP001066276">
    <property type="component" value="Chromosome 7"/>
</dbReference>
<protein>
    <submittedName>
        <fullName evidence="2">Uncharacterized protein</fullName>
    </submittedName>
</protein>
<feature type="region of interest" description="Disordered" evidence="1">
    <location>
        <begin position="31"/>
        <end position="67"/>
    </location>
</feature>
<keyword evidence="3" id="KW-1185">Reference proteome</keyword>
<sequence>MTRPDRRVTQVRRRRLWSRRDLSRGSWCAAGEEVSQPATITSRRGEGEPEASLRAAPTRARSGGWAPGDQAKLSLGALICSELEAQCRALVAESAPGK</sequence>
<dbReference type="AlphaFoldDB" id="A0AAV7PEA2"/>
<evidence type="ECO:0000313" key="2">
    <source>
        <dbReference type="EMBL" id="KAJ1125410.1"/>
    </source>
</evidence>
<proteinExistence type="predicted"/>
<name>A0AAV7PEA2_PLEWA</name>
<comment type="caution">
    <text evidence="2">The sequence shown here is derived from an EMBL/GenBank/DDBJ whole genome shotgun (WGS) entry which is preliminary data.</text>
</comment>
<evidence type="ECO:0000313" key="3">
    <source>
        <dbReference type="Proteomes" id="UP001066276"/>
    </source>
</evidence>
<dbReference type="EMBL" id="JANPWB010000011">
    <property type="protein sequence ID" value="KAJ1125410.1"/>
    <property type="molecule type" value="Genomic_DNA"/>
</dbReference>
<reference evidence="2" key="1">
    <citation type="journal article" date="2022" name="bioRxiv">
        <title>Sequencing and chromosome-scale assembly of the giantPleurodeles waltlgenome.</title>
        <authorList>
            <person name="Brown T."/>
            <person name="Elewa A."/>
            <person name="Iarovenko S."/>
            <person name="Subramanian E."/>
            <person name="Araus A.J."/>
            <person name="Petzold A."/>
            <person name="Susuki M."/>
            <person name="Suzuki K.-i.T."/>
            <person name="Hayashi T."/>
            <person name="Toyoda A."/>
            <person name="Oliveira C."/>
            <person name="Osipova E."/>
            <person name="Leigh N.D."/>
            <person name="Simon A."/>
            <person name="Yun M.H."/>
        </authorList>
    </citation>
    <scope>NUCLEOTIDE SEQUENCE</scope>
    <source>
        <strain evidence="2">20211129_DDA</strain>
        <tissue evidence="2">Liver</tissue>
    </source>
</reference>
<gene>
    <name evidence="2" type="ORF">NDU88_003842</name>
</gene>
<organism evidence="2 3">
    <name type="scientific">Pleurodeles waltl</name>
    <name type="common">Iberian ribbed newt</name>
    <dbReference type="NCBI Taxonomy" id="8319"/>
    <lineage>
        <taxon>Eukaryota</taxon>
        <taxon>Metazoa</taxon>
        <taxon>Chordata</taxon>
        <taxon>Craniata</taxon>
        <taxon>Vertebrata</taxon>
        <taxon>Euteleostomi</taxon>
        <taxon>Amphibia</taxon>
        <taxon>Batrachia</taxon>
        <taxon>Caudata</taxon>
        <taxon>Salamandroidea</taxon>
        <taxon>Salamandridae</taxon>
        <taxon>Pleurodelinae</taxon>
        <taxon>Pleurodeles</taxon>
    </lineage>
</organism>
<evidence type="ECO:0000256" key="1">
    <source>
        <dbReference type="SAM" id="MobiDB-lite"/>
    </source>
</evidence>